<evidence type="ECO:0000313" key="1">
    <source>
        <dbReference type="EMBL" id="NHN57144.1"/>
    </source>
</evidence>
<keyword evidence="2" id="KW-1185">Reference proteome</keyword>
<dbReference type="PANTHER" id="PTHR37507">
    <property type="entry name" value="SPORULATION PROTEIN YDCC"/>
    <property type="match status" value="1"/>
</dbReference>
<dbReference type="InterPro" id="IPR052944">
    <property type="entry name" value="Sporulation_related"/>
</dbReference>
<dbReference type="RefSeq" id="WP_166198134.1">
    <property type="nucleotide sequence ID" value="NZ_JAAOIV010000013.1"/>
</dbReference>
<evidence type="ECO:0008006" key="3">
    <source>
        <dbReference type="Google" id="ProtNLM"/>
    </source>
</evidence>
<comment type="caution">
    <text evidence="1">The sequence shown here is derived from an EMBL/GenBank/DDBJ whole genome shotgun (WGS) entry which is preliminary data.</text>
</comment>
<dbReference type="InterPro" id="IPR029046">
    <property type="entry name" value="LolA/LolB/LppX"/>
</dbReference>
<dbReference type="EMBL" id="JAAOIV010000013">
    <property type="protein sequence ID" value="NHN57144.1"/>
    <property type="molecule type" value="Genomic_DNA"/>
</dbReference>
<dbReference type="Proteomes" id="UP000744769">
    <property type="component" value="Unassembled WGS sequence"/>
</dbReference>
<reference evidence="1" key="1">
    <citation type="submission" date="2020-03" db="EMBL/GenBank/DDBJ databases">
        <title>Draft sequencing of Calidifontibacter sp. DB0510.</title>
        <authorList>
            <person name="Kim D.-U."/>
        </authorList>
    </citation>
    <scope>NUCLEOTIDE SEQUENCE</scope>
    <source>
        <strain evidence="1">DB0510</strain>
    </source>
</reference>
<proteinExistence type="predicted"/>
<dbReference type="SUPFAM" id="SSF89392">
    <property type="entry name" value="Prokaryotic lipoproteins and lipoprotein localization factors"/>
    <property type="match status" value="1"/>
</dbReference>
<sequence>MNSLVRRHPAVRWAAPALVVGLIGAGQLVSRSADAAPSLPAKTPQQLLASALSAKVPGLSGTVTTSADLGLPQLPEGTGSGVAGIPLSLLSGSHTMKVWYAGGTGARVALLGRQSETDLIANRTDAWVWNSSDRTVLHAKLPSGGKHANAPVEAPKYSPQQIADWALKQAGPTTAVSSSANTVVAGRSAYDLTLTPKQSGTKVGSIHVAIDAKTSIPLQVKVFAKGAANPALSVGFSQVSFTVPDKKVFEFTPPAGASVKSVAPQRHSTDKTSAAKGRLAMPSISGTGWETVLTTTLPSKASQSVQDALTMLPAVSGSWGKGRLLDTALVSAVVTDDGRVAAGMVPPSALYTALGRG</sequence>
<dbReference type="Gene3D" id="2.50.20.10">
    <property type="entry name" value="Lipoprotein localisation LolA/LolB/LppX"/>
    <property type="match status" value="1"/>
</dbReference>
<protein>
    <recommendedName>
        <fullName evidence="3">DUF2092 domain-containing protein</fullName>
    </recommendedName>
</protein>
<name>A0A967B377_9MICO</name>
<dbReference type="PANTHER" id="PTHR37507:SF2">
    <property type="entry name" value="SPORULATION PROTEIN YDCC"/>
    <property type="match status" value="1"/>
</dbReference>
<gene>
    <name evidence="1" type="ORF">G9U51_15340</name>
</gene>
<evidence type="ECO:0000313" key="2">
    <source>
        <dbReference type="Proteomes" id="UP000744769"/>
    </source>
</evidence>
<dbReference type="AlphaFoldDB" id="A0A967B377"/>
<accession>A0A967B377</accession>
<organism evidence="1 2">
    <name type="scientific">Metallococcus carri</name>
    <dbReference type="NCBI Taxonomy" id="1656884"/>
    <lineage>
        <taxon>Bacteria</taxon>
        <taxon>Bacillati</taxon>
        <taxon>Actinomycetota</taxon>
        <taxon>Actinomycetes</taxon>
        <taxon>Micrococcales</taxon>
        <taxon>Dermacoccaceae</taxon>
        <taxon>Metallococcus</taxon>
    </lineage>
</organism>